<name>A0AAV2L9Y2_KNICA</name>
<protein>
    <recommendedName>
        <fullName evidence="4">Glucagon / GIP / secretin / VIP family domain-containing protein</fullName>
    </recommendedName>
</protein>
<dbReference type="PANTHER" id="PTHR11213">
    <property type="entry name" value="GLUCAGON-FAMILY NEUROPEPTIDE"/>
    <property type="match status" value="1"/>
</dbReference>
<comment type="subcellular location">
    <subcellularLocation>
        <location evidence="1">Secreted</location>
    </subcellularLocation>
</comment>
<dbReference type="InterPro" id="IPR043502">
    <property type="entry name" value="DNA/RNA_pol_sf"/>
</dbReference>
<dbReference type="GO" id="GO:0016521">
    <property type="term" value="F:pituitary adenylate cyclase activating polypeptide activity"/>
    <property type="evidence" value="ECO:0007669"/>
    <property type="project" value="TreeGrafter"/>
</dbReference>
<reference evidence="5 6" key="1">
    <citation type="submission" date="2024-04" db="EMBL/GenBank/DDBJ databases">
        <authorList>
            <person name="Waldvogel A.-M."/>
            <person name="Schoenle A."/>
        </authorList>
    </citation>
    <scope>NUCLEOTIDE SEQUENCE [LARGE SCALE GENOMIC DNA]</scope>
</reference>
<dbReference type="GO" id="GO:0031175">
    <property type="term" value="P:neuron projection development"/>
    <property type="evidence" value="ECO:0007669"/>
    <property type="project" value="TreeGrafter"/>
</dbReference>
<dbReference type="GO" id="GO:0005576">
    <property type="term" value="C:extracellular region"/>
    <property type="evidence" value="ECO:0007669"/>
    <property type="project" value="UniProtKB-SubCell"/>
</dbReference>
<sequence length="300" mass="33425">MAGNVPPPPAFLPSPGEPTMPFEMWMRMFNNYLLAACKTLSIRSSVSAELDRLLNAGVIERIDASPWVSPIVVTGRKTGGIRMCADLPALRTAQTSGNCRTMSSKATLALLIYGILMHYSVYCSPVGLSDPSFRFDSEFYDEDGNSLSPLEFEREDVEVRSAPDVDDVFSLFYPAQERTERHADGMFNKAYRKALGQLSARKYLHSLVAKRVGVGKTFDDSEEPLSKRHSDGIFTDSYSRYRKQMAVKKYLAAVLGKSLEDIGFHHILQDIDFDALPDGDEIEAILGDWLKQFPPVLPAL</sequence>
<gene>
    <name evidence="5" type="ORF">KC01_LOCUS25708</name>
</gene>
<dbReference type="InterPro" id="IPR046963">
    <property type="entry name" value="VIP/GHRH-like"/>
</dbReference>
<evidence type="ECO:0000256" key="3">
    <source>
        <dbReference type="ARBA" id="ARBA00022525"/>
    </source>
</evidence>
<evidence type="ECO:0000256" key="2">
    <source>
        <dbReference type="ARBA" id="ARBA00008369"/>
    </source>
</evidence>
<dbReference type="GO" id="GO:0032880">
    <property type="term" value="P:regulation of protein localization"/>
    <property type="evidence" value="ECO:0007669"/>
    <property type="project" value="TreeGrafter"/>
</dbReference>
<dbReference type="GO" id="GO:0070374">
    <property type="term" value="P:positive regulation of ERK1 and ERK2 cascade"/>
    <property type="evidence" value="ECO:0007669"/>
    <property type="project" value="TreeGrafter"/>
</dbReference>
<dbReference type="PANTHER" id="PTHR11213:SF1">
    <property type="entry name" value="PITUITARY ADENYLATE CYCLASE-ACTIVATING POLYPEPTIDE"/>
    <property type="match status" value="1"/>
</dbReference>
<feature type="domain" description="Glucagon / GIP / secretin / VIP family" evidence="4">
    <location>
        <begin position="229"/>
        <end position="251"/>
    </location>
</feature>
<dbReference type="PROSITE" id="PS00260">
    <property type="entry name" value="GLUCAGON"/>
    <property type="match status" value="1"/>
</dbReference>
<dbReference type="Proteomes" id="UP001497482">
    <property type="component" value="Chromosome 21"/>
</dbReference>
<dbReference type="GO" id="GO:0051428">
    <property type="term" value="F:peptide hormone receptor binding"/>
    <property type="evidence" value="ECO:0007669"/>
    <property type="project" value="TreeGrafter"/>
</dbReference>
<dbReference type="GO" id="GO:0005184">
    <property type="term" value="F:neuropeptide hormone activity"/>
    <property type="evidence" value="ECO:0007669"/>
    <property type="project" value="InterPro"/>
</dbReference>
<dbReference type="Pfam" id="PF00123">
    <property type="entry name" value="Hormone_2"/>
    <property type="match status" value="2"/>
</dbReference>
<accession>A0AAV2L9Y2</accession>
<keyword evidence="3" id="KW-0964">Secreted</keyword>
<dbReference type="GO" id="GO:0007189">
    <property type="term" value="P:adenylate cyclase-activating G protein-coupled receptor signaling pathway"/>
    <property type="evidence" value="ECO:0007669"/>
    <property type="project" value="TreeGrafter"/>
</dbReference>
<dbReference type="SUPFAM" id="SSF56672">
    <property type="entry name" value="DNA/RNA polymerases"/>
    <property type="match status" value="1"/>
</dbReference>
<comment type="similarity">
    <text evidence="2">Belongs to the glucagon family.</text>
</comment>
<dbReference type="EMBL" id="OZ035843">
    <property type="protein sequence ID" value="CAL1597154.1"/>
    <property type="molecule type" value="Genomic_DNA"/>
</dbReference>
<dbReference type="GO" id="GO:0007218">
    <property type="term" value="P:neuropeptide signaling pathway"/>
    <property type="evidence" value="ECO:0007669"/>
    <property type="project" value="TreeGrafter"/>
</dbReference>
<dbReference type="Gene3D" id="3.10.10.10">
    <property type="entry name" value="HIV Type 1 Reverse Transcriptase, subunit A, domain 1"/>
    <property type="match status" value="1"/>
</dbReference>
<dbReference type="InterPro" id="IPR000532">
    <property type="entry name" value="Glucagon_GIP_secretin_VIP"/>
</dbReference>
<evidence type="ECO:0000313" key="6">
    <source>
        <dbReference type="Proteomes" id="UP001497482"/>
    </source>
</evidence>
<keyword evidence="6" id="KW-1185">Reference proteome</keyword>
<evidence type="ECO:0000259" key="4">
    <source>
        <dbReference type="PROSITE" id="PS00260"/>
    </source>
</evidence>
<evidence type="ECO:0000256" key="1">
    <source>
        <dbReference type="ARBA" id="ARBA00004613"/>
    </source>
</evidence>
<proteinExistence type="inferred from homology"/>
<dbReference type="AlphaFoldDB" id="A0AAV2L9Y2"/>
<evidence type="ECO:0000313" key="5">
    <source>
        <dbReference type="EMBL" id="CAL1597154.1"/>
    </source>
</evidence>
<dbReference type="SMART" id="SM00070">
    <property type="entry name" value="GLUCA"/>
    <property type="match status" value="2"/>
</dbReference>
<organism evidence="5 6">
    <name type="scientific">Knipowitschia caucasica</name>
    <name type="common">Caucasian dwarf goby</name>
    <name type="synonym">Pomatoschistus caucasicus</name>
    <dbReference type="NCBI Taxonomy" id="637954"/>
    <lineage>
        <taxon>Eukaryota</taxon>
        <taxon>Metazoa</taxon>
        <taxon>Chordata</taxon>
        <taxon>Craniata</taxon>
        <taxon>Vertebrata</taxon>
        <taxon>Euteleostomi</taxon>
        <taxon>Actinopterygii</taxon>
        <taxon>Neopterygii</taxon>
        <taxon>Teleostei</taxon>
        <taxon>Neoteleostei</taxon>
        <taxon>Acanthomorphata</taxon>
        <taxon>Gobiaria</taxon>
        <taxon>Gobiiformes</taxon>
        <taxon>Gobioidei</taxon>
        <taxon>Gobiidae</taxon>
        <taxon>Gobiinae</taxon>
        <taxon>Knipowitschia</taxon>
    </lineage>
</organism>
<dbReference type="GO" id="GO:0043204">
    <property type="term" value="C:perikaryon"/>
    <property type="evidence" value="ECO:0007669"/>
    <property type="project" value="TreeGrafter"/>
</dbReference>
<dbReference type="GO" id="GO:0043005">
    <property type="term" value="C:neuron projection"/>
    <property type="evidence" value="ECO:0007669"/>
    <property type="project" value="TreeGrafter"/>
</dbReference>